<comment type="caution">
    <text evidence="2">The sequence shown here is derived from an EMBL/GenBank/DDBJ whole genome shotgun (WGS) entry which is preliminary data.</text>
</comment>
<dbReference type="OrthoDB" id="381190at2759"/>
<dbReference type="EMBL" id="AVOT02060748">
    <property type="protein sequence ID" value="MBW0554158.1"/>
    <property type="molecule type" value="Genomic_DNA"/>
</dbReference>
<name>A0A9Q3J225_9BASI</name>
<evidence type="ECO:0000313" key="2">
    <source>
        <dbReference type="EMBL" id="MBW0554158.1"/>
    </source>
</evidence>
<protein>
    <recommendedName>
        <fullName evidence="1">PIK-related kinase FAT domain-containing protein</fullName>
    </recommendedName>
</protein>
<gene>
    <name evidence="2" type="ORF">O181_093873</name>
</gene>
<dbReference type="Pfam" id="PF02259">
    <property type="entry name" value="FAT"/>
    <property type="match status" value="1"/>
</dbReference>
<dbReference type="Proteomes" id="UP000765509">
    <property type="component" value="Unassembled WGS sequence"/>
</dbReference>
<keyword evidence="3" id="KW-1185">Reference proteome</keyword>
<reference evidence="2" key="1">
    <citation type="submission" date="2021-03" db="EMBL/GenBank/DDBJ databases">
        <title>Draft genome sequence of rust myrtle Austropuccinia psidii MF-1, a brazilian biotype.</title>
        <authorList>
            <person name="Quecine M.C."/>
            <person name="Pachon D.M.R."/>
            <person name="Bonatelli M.L."/>
            <person name="Correr F.H."/>
            <person name="Franceschini L.M."/>
            <person name="Leite T.F."/>
            <person name="Margarido G.R.A."/>
            <person name="Almeida C.A."/>
            <person name="Ferrarezi J.A."/>
            <person name="Labate C.A."/>
        </authorList>
    </citation>
    <scope>NUCLEOTIDE SEQUENCE</scope>
    <source>
        <strain evidence="2">MF-1</strain>
    </source>
</reference>
<evidence type="ECO:0000259" key="1">
    <source>
        <dbReference type="Pfam" id="PF02259"/>
    </source>
</evidence>
<organism evidence="2 3">
    <name type="scientific">Austropuccinia psidii MF-1</name>
    <dbReference type="NCBI Taxonomy" id="1389203"/>
    <lineage>
        <taxon>Eukaryota</taxon>
        <taxon>Fungi</taxon>
        <taxon>Dikarya</taxon>
        <taxon>Basidiomycota</taxon>
        <taxon>Pucciniomycotina</taxon>
        <taxon>Pucciniomycetes</taxon>
        <taxon>Pucciniales</taxon>
        <taxon>Sphaerophragmiaceae</taxon>
        <taxon>Austropuccinia</taxon>
    </lineage>
</organism>
<feature type="domain" description="PIK-related kinase FAT" evidence="1">
    <location>
        <begin position="33"/>
        <end position="115"/>
    </location>
</feature>
<accession>A0A9Q3J225</accession>
<dbReference type="AlphaFoldDB" id="A0A9Q3J225"/>
<dbReference type="InterPro" id="IPR003151">
    <property type="entry name" value="PIK-rel_kinase_FAT"/>
</dbReference>
<evidence type="ECO:0000313" key="3">
    <source>
        <dbReference type="Proteomes" id="UP000765509"/>
    </source>
</evidence>
<proteinExistence type="predicted"/>
<sequence length="121" mass="13525">MNFLHALGEWESLSKRAQEHSEISSSGVKRTIAPLATAAMWGLAKWDSMYSYINILNSDLAEKVCFKAILSIHRGQHTISQELSNKACDTLDPDLSTLFRESYSRAYKSVLMLHSCSKSGL</sequence>